<sequence length="407" mass="47035">IQAILNECRVIPTEKVNITSEDADLNVIAKSDSFLHVLTKQLQKISKDCQTVIIPDSEFSAMGIQFLMTDIKFSDVDVSEIYTTSYGNMMSFDLNPALIRVVFQYKFQQLIYPYMSGEGNGIADLVIEIQFSTSIAMSDICSYHFKMSDLSSFAKMQHFQLQLPSASPFIQALINALTSVFQRIFNEMIIYWLDQLSNIFNDNIGRKKTITKMNDSISSDCRFINFTMMDQVIHFQTSGQICEYRSMYDNCSRWTERQNISLQPIKMFNKPIQYYISQNAIQSMLDHALYLNLTVDQMQVERVVNTGILVNVKNKEFEAQIHCIFIAKTVEDKNNLPVSNYTQPILQMKKVISTTKNFNEYEYIEKMNAMFMNCSHNIDTFGYIDEEGQIISYQSPSWVIIAMNQQE</sequence>
<organism evidence="1">
    <name type="scientific">Trepomonas sp. PC1</name>
    <dbReference type="NCBI Taxonomy" id="1076344"/>
    <lineage>
        <taxon>Eukaryota</taxon>
        <taxon>Metamonada</taxon>
        <taxon>Diplomonadida</taxon>
        <taxon>Hexamitidae</taxon>
        <taxon>Hexamitinae</taxon>
        <taxon>Trepomonas</taxon>
    </lineage>
</organism>
<gene>
    <name evidence="1" type="ORF">TPC1_15600</name>
</gene>
<accession>A0A146KAC4</accession>
<feature type="non-terminal residue" evidence="1">
    <location>
        <position position="1"/>
    </location>
</feature>
<dbReference type="AlphaFoldDB" id="A0A146KAC4"/>
<name>A0A146KAC4_9EUKA</name>
<protein>
    <submittedName>
        <fullName evidence="1">BPI-like protein</fullName>
    </submittedName>
</protein>
<proteinExistence type="predicted"/>
<evidence type="ECO:0000313" key="1">
    <source>
        <dbReference type="EMBL" id="JAP92456.1"/>
    </source>
</evidence>
<dbReference type="EMBL" id="GDID01004150">
    <property type="protein sequence ID" value="JAP92456.1"/>
    <property type="molecule type" value="Transcribed_RNA"/>
</dbReference>
<reference evidence="1" key="1">
    <citation type="submission" date="2015-07" db="EMBL/GenBank/DDBJ databases">
        <title>Adaptation to a free-living lifestyle via gene acquisitions in the diplomonad Trepomonas sp. PC1.</title>
        <authorList>
            <person name="Xu F."/>
            <person name="Jerlstrom-Hultqvist J."/>
            <person name="Kolisko M."/>
            <person name="Simpson A.G.B."/>
            <person name="Roger A.J."/>
            <person name="Svard S.G."/>
            <person name="Andersson J.O."/>
        </authorList>
    </citation>
    <scope>NUCLEOTIDE SEQUENCE</scope>
    <source>
        <strain evidence="1">PC1</strain>
    </source>
</reference>